<dbReference type="Proteomes" id="UP000294692">
    <property type="component" value="Unassembled WGS sequence"/>
</dbReference>
<evidence type="ECO:0000313" key="2">
    <source>
        <dbReference type="Proteomes" id="UP000294692"/>
    </source>
</evidence>
<sequence length="233" mass="24594">GLIVRGGGSIVQIDSQYNNLGLRGALTVSLPGGRVTSGSYVGGRTVEASFNWVKGDLLFIRSTTPVHAYYHNMIPGKIVLRQPIDAAAGSAVVYVVGKAPANLYNPVAGLIVRNHITGELIYANNKRHLDVQGLAAVGIDQPAPSLTHSWSVPGGRVYGICNTAAPDCVVDGPTVGLPAGYEALYSPFFDGGTSGSVIRSRYLQTWRDLWDLDFPTNPPAISSTVLVADFTGV</sequence>
<name>A0A4R3ULP9_9BURK</name>
<dbReference type="EMBL" id="SMBX01000023">
    <property type="protein sequence ID" value="TCU91068.1"/>
    <property type="molecule type" value="Genomic_DNA"/>
</dbReference>
<accession>A0A4R3ULP9</accession>
<reference evidence="1 2" key="1">
    <citation type="submission" date="2019-03" db="EMBL/GenBank/DDBJ databases">
        <title>Genomic Encyclopedia of Type Strains, Phase IV (KMG-IV): sequencing the most valuable type-strain genomes for metagenomic binning, comparative biology and taxonomic classification.</title>
        <authorList>
            <person name="Goeker M."/>
        </authorList>
    </citation>
    <scope>NUCLEOTIDE SEQUENCE [LARGE SCALE GENOMIC DNA]</scope>
    <source>
        <strain evidence="1 2">DSM 100048</strain>
    </source>
</reference>
<comment type="caution">
    <text evidence="1">The sequence shown here is derived from an EMBL/GenBank/DDBJ whole genome shotgun (WGS) entry which is preliminary data.</text>
</comment>
<evidence type="ECO:0000313" key="1">
    <source>
        <dbReference type="EMBL" id="TCU91068.1"/>
    </source>
</evidence>
<feature type="non-terminal residue" evidence="1">
    <location>
        <position position="1"/>
    </location>
</feature>
<proteinExistence type="predicted"/>
<protein>
    <submittedName>
        <fullName evidence="1">Uncharacterized protein</fullName>
    </submittedName>
</protein>
<keyword evidence="2" id="KW-1185">Reference proteome</keyword>
<organism evidence="1 2">
    <name type="scientific">Paracandidimonas soli</name>
    <dbReference type="NCBI Taxonomy" id="1917182"/>
    <lineage>
        <taxon>Bacteria</taxon>
        <taxon>Pseudomonadati</taxon>
        <taxon>Pseudomonadota</taxon>
        <taxon>Betaproteobacteria</taxon>
        <taxon>Burkholderiales</taxon>
        <taxon>Alcaligenaceae</taxon>
        <taxon>Paracandidimonas</taxon>
    </lineage>
</organism>
<dbReference type="AlphaFoldDB" id="A0A4R3ULP9"/>
<dbReference type="RefSeq" id="WP_207901898.1">
    <property type="nucleotide sequence ID" value="NZ_SMBX01000023.1"/>
</dbReference>
<gene>
    <name evidence="1" type="ORF">EV686_1231</name>
</gene>